<dbReference type="NCBIfam" id="TIGR00696">
    <property type="entry name" value="wecG_tagA_cpsF"/>
    <property type="match status" value="1"/>
</dbReference>
<evidence type="ECO:0000313" key="3">
    <source>
        <dbReference type="EMBL" id="TLM75628.1"/>
    </source>
</evidence>
<dbReference type="Pfam" id="PF03808">
    <property type="entry name" value="Glyco_tran_WecG"/>
    <property type="match status" value="1"/>
</dbReference>
<dbReference type="EMBL" id="VANI01000016">
    <property type="protein sequence ID" value="TLM75628.1"/>
    <property type="molecule type" value="Genomic_DNA"/>
</dbReference>
<evidence type="ECO:0000313" key="4">
    <source>
        <dbReference type="Proteomes" id="UP000306791"/>
    </source>
</evidence>
<organism evidence="3 4">
    <name type="scientific">Microbulbifer harenosus</name>
    <dbReference type="NCBI Taxonomy" id="2576840"/>
    <lineage>
        <taxon>Bacteria</taxon>
        <taxon>Pseudomonadati</taxon>
        <taxon>Pseudomonadota</taxon>
        <taxon>Gammaproteobacteria</taxon>
        <taxon>Cellvibrionales</taxon>
        <taxon>Microbulbiferaceae</taxon>
        <taxon>Microbulbifer</taxon>
    </lineage>
</organism>
<dbReference type="Proteomes" id="UP000306791">
    <property type="component" value="Unassembled WGS sequence"/>
</dbReference>
<keyword evidence="2" id="KW-0808">Transferase</keyword>
<accession>A0ABY2UG78</accession>
<reference evidence="3 4" key="1">
    <citation type="submission" date="2019-05" db="EMBL/GenBank/DDBJ databases">
        <title>Microbulbifer harenosus sp. nov., an alginate-degrading bacterium isolated from coastal sand.</title>
        <authorList>
            <person name="Huang H."/>
            <person name="Mo K."/>
            <person name="Bao S."/>
        </authorList>
    </citation>
    <scope>NUCLEOTIDE SEQUENCE [LARGE SCALE GENOMIC DNA]</scope>
    <source>
        <strain evidence="3 4">HB161719</strain>
    </source>
</reference>
<sequence length="256" mass="28895">MTSNFSSLNIGLCRIDMIDMDRALSQIVAMRQKKCKGYVVTPNIDHLARLAGSRRSSSLQRVYVNASLSLCDSRILEFMLKLHGNRIPEVVTGSDLTARLFNDELNEKDSVYILGGSDEILMRIKNRYPRINITHHNPTMGFIRKPGEVDAIVAHIAEADPDYVFLAVGSPQQEILANLLQNTDEYRGVTLCIGASILFLAGAEKRAPNWMQQLRLEWLYRMSQNPSRLTIRYLKNALSLPAINRHLARNLQGTTL</sequence>
<dbReference type="RefSeq" id="WP_138236600.1">
    <property type="nucleotide sequence ID" value="NZ_CP185860.1"/>
</dbReference>
<evidence type="ECO:0000256" key="1">
    <source>
        <dbReference type="ARBA" id="ARBA00022676"/>
    </source>
</evidence>
<evidence type="ECO:0000256" key="2">
    <source>
        <dbReference type="ARBA" id="ARBA00022679"/>
    </source>
</evidence>
<keyword evidence="4" id="KW-1185">Reference proteome</keyword>
<name>A0ABY2UG78_9GAMM</name>
<protein>
    <submittedName>
        <fullName evidence="3">WecB/TagA/CpsF family glycosyltransferase</fullName>
    </submittedName>
</protein>
<gene>
    <name evidence="3" type="ORF">FDY93_15120</name>
</gene>
<dbReference type="PANTHER" id="PTHR34136">
    <property type="match status" value="1"/>
</dbReference>
<dbReference type="PANTHER" id="PTHR34136:SF1">
    <property type="entry name" value="UDP-N-ACETYL-D-MANNOSAMINURONIC ACID TRANSFERASE"/>
    <property type="match status" value="1"/>
</dbReference>
<comment type="caution">
    <text evidence="3">The sequence shown here is derived from an EMBL/GenBank/DDBJ whole genome shotgun (WGS) entry which is preliminary data.</text>
</comment>
<keyword evidence="1" id="KW-0328">Glycosyltransferase</keyword>
<dbReference type="InterPro" id="IPR004629">
    <property type="entry name" value="WecG_TagA_CpsF"/>
</dbReference>
<dbReference type="CDD" id="cd06533">
    <property type="entry name" value="Glyco_transf_WecG_TagA"/>
    <property type="match status" value="1"/>
</dbReference>
<proteinExistence type="predicted"/>